<feature type="chain" id="PRO_5035450794" description="Cysteine-rich receptor-like protein kinase 10" evidence="19">
    <location>
        <begin position="22"/>
        <end position="630"/>
    </location>
</feature>
<dbReference type="InterPro" id="IPR008271">
    <property type="entry name" value="Ser/Thr_kinase_AS"/>
</dbReference>
<feature type="transmembrane region" description="Helical" evidence="18">
    <location>
        <begin position="237"/>
        <end position="262"/>
    </location>
</feature>
<keyword evidence="23" id="KW-1185">Reference proteome</keyword>
<evidence type="ECO:0000256" key="10">
    <source>
        <dbReference type="ARBA" id="ARBA00022989"/>
    </source>
</evidence>
<keyword evidence="7 16" id="KW-0547">Nucleotide-binding</keyword>
<comment type="catalytic activity">
    <reaction evidence="14">
        <text>L-seryl-[protein] + ATP = O-phospho-L-seryl-[protein] + ADP + H(+)</text>
        <dbReference type="Rhea" id="RHEA:17989"/>
        <dbReference type="Rhea" id="RHEA-COMP:9863"/>
        <dbReference type="Rhea" id="RHEA-COMP:11604"/>
        <dbReference type="ChEBI" id="CHEBI:15378"/>
        <dbReference type="ChEBI" id="CHEBI:29999"/>
        <dbReference type="ChEBI" id="CHEBI:30616"/>
        <dbReference type="ChEBI" id="CHEBI:83421"/>
        <dbReference type="ChEBI" id="CHEBI:456216"/>
    </reaction>
</comment>
<keyword evidence="8" id="KW-0418">Kinase</keyword>
<evidence type="ECO:0000256" key="12">
    <source>
        <dbReference type="ARBA" id="ARBA00023170"/>
    </source>
</evidence>
<dbReference type="Gene3D" id="1.10.510.10">
    <property type="entry name" value="Transferase(Phosphotransferase) domain 1"/>
    <property type="match status" value="1"/>
</dbReference>
<evidence type="ECO:0000256" key="13">
    <source>
        <dbReference type="ARBA" id="ARBA00023180"/>
    </source>
</evidence>
<accession>A0A8K0HH47</accession>
<keyword evidence="5 19" id="KW-0732">Signal</keyword>
<dbReference type="PROSITE" id="PS51473">
    <property type="entry name" value="GNK2"/>
    <property type="match status" value="2"/>
</dbReference>
<evidence type="ECO:0000256" key="9">
    <source>
        <dbReference type="ARBA" id="ARBA00022840"/>
    </source>
</evidence>
<dbReference type="InterPro" id="IPR001245">
    <property type="entry name" value="Ser-Thr/Tyr_kinase_cat_dom"/>
</dbReference>
<dbReference type="SUPFAM" id="SSF56112">
    <property type="entry name" value="Protein kinase-like (PK-like)"/>
    <property type="match status" value="1"/>
</dbReference>
<dbReference type="PANTHER" id="PTHR27002:SF1050">
    <property type="entry name" value="CYSTEINE-RICH RECEPTOR-LIKE PROTEIN KINASE 5"/>
    <property type="match status" value="1"/>
</dbReference>
<keyword evidence="9 16" id="KW-0067">ATP-binding</keyword>
<dbReference type="GO" id="GO:0042742">
    <property type="term" value="P:defense response to bacterium"/>
    <property type="evidence" value="ECO:0007669"/>
    <property type="project" value="TreeGrafter"/>
</dbReference>
<dbReference type="InterPro" id="IPR038408">
    <property type="entry name" value="GNK2_sf"/>
</dbReference>
<evidence type="ECO:0000313" key="22">
    <source>
        <dbReference type="EMBL" id="KAF3451650.1"/>
    </source>
</evidence>
<evidence type="ECO:0000256" key="18">
    <source>
        <dbReference type="SAM" id="Phobius"/>
    </source>
</evidence>
<protein>
    <recommendedName>
        <fullName evidence="24">Cysteine-rich receptor-like protein kinase 10</fullName>
    </recommendedName>
</protein>
<gene>
    <name evidence="22" type="ORF">FNV43_RR07745</name>
</gene>
<dbReference type="EMBL" id="VOIH02000003">
    <property type="protein sequence ID" value="KAF3451650.1"/>
    <property type="molecule type" value="Genomic_DNA"/>
</dbReference>
<comment type="caution">
    <text evidence="22">The sequence shown here is derived from an EMBL/GenBank/DDBJ whole genome shotgun (WGS) entry which is preliminary data.</text>
</comment>
<dbReference type="Gene3D" id="3.30.430.20">
    <property type="entry name" value="Gnk2 domain, C-X8-C-X2-C motif"/>
    <property type="match status" value="2"/>
</dbReference>
<dbReference type="GO" id="GO:0005886">
    <property type="term" value="C:plasma membrane"/>
    <property type="evidence" value="ECO:0007669"/>
    <property type="project" value="TreeGrafter"/>
</dbReference>
<evidence type="ECO:0000256" key="16">
    <source>
        <dbReference type="PROSITE-ProRule" id="PRU10141"/>
    </source>
</evidence>
<dbReference type="PROSITE" id="PS00108">
    <property type="entry name" value="PROTEIN_KINASE_ST"/>
    <property type="match status" value="1"/>
</dbReference>
<feature type="domain" description="Gnk2-homologous" evidence="21">
    <location>
        <begin position="139"/>
        <end position="248"/>
    </location>
</feature>
<reference evidence="22" key="1">
    <citation type="submission" date="2020-03" db="EMBL/GenBank/DDBJ databases">
        <title>A high-quality chromosome-level genome assembly of a woody plant with both climbing and erect habits, Rhamnella rubrinervis.</title>
        <authorList>
            <person name="Lu Z."/>
            <person name="Yang Y."/>
            <person name="Zhu X."/>
            <person name="Sun Y."/>
        </authorList>
    </citation>
    <scope>NUCLEOTIDE SEQUENCE</scope>
    <source>
        <strain evidence="22">BYM</strain>
        <tissue evidence="22">Leaf</tissue>
    </source>
</reference>
<dbReference type="CDD" id="cd14066">
    <property type="entry name" value="STKc_IRAK"/>
    <property type="match status" value="1"/>
</dbReference>
<feature type="signal peptide" evidence="19">
    <location>
        <begin position="1"/>
        <end position="21"/>
    </location>
</feature>
<dbReference type="PROSITE" id="PS00107">
    <property type="entry name" value="PROTEIN_KINASE_ATP"/>
    <property type="match status" value="1"/>
</dbReference>
<evidence type="ECO:0000256" key="8">
    <source>
        <dbReference type="ARBA" id="ARBA00022777"/>
    </source>
</evidence>
<dbReference type="InterPro" id="IPR011009">
    <property type="entry name" value="Kinase-like_dom_sf"/>
</dbReference>
<dbReference type="AlphaFoldDB" id="A0A8K0HH47"/>
<dbReference type="Gene3D" id="3.30.200.20">
    <property type="entry name" value="Phosphorylase Kinase, domain 1"/>
    <property type="match status" value="1"/>
</dbReference>
<keyword evidence="3" id="KW-0808">Transferase</keyword>
<evidence type="ECO:0008006" key="24">
    <source>
        <dbReference type="Google" id="ProtNLM"/>
    </source>
</evidence>
<evidence type="ECO:0000256" key="14">
    <source>
        <dbReference type="ARBA" id="ARBA00047558"/>
    </source>
</evidence>
<evidence type="ECO:0000256" key="11">
    <source>
        <dbReference type="ARBA" id="ARBA00023136"/>
    </source>
</evidence>
<evidence type="ECO:0000256" key="19">
    <source>
        <dbReference type="SAM" id="SignalP"/>
    </source>
</evidence>
<dbReference type="InterPro" id="IPR002902">
    <property type="entry name" value="GNK2"/>
</dbReference>
<evidence type="ECO:0000313" key="23">
    <source>
        <dbReference type="Proteomes" id="UP000796880"/>
    </source>
</evidence>
<dbReference type="PROSITE" id="PS50011">
    <property type="entry name" value="PROTEIN_KINASE_DOM"/>
    <property type="match status" value="1"/>
</dbReference>
<dbReference type="OrthoDB" id="688481at2759"/>
<dbReference type="InterPro" id="IPR000719">
    <property type="entry name" value="Prot_kinase_dom"/>
</dbReference>
<organism evidence="22 23">
    <name type="scientific">Rhamnella rubrinervis</name>
    <dbReference type="NCBI Taxonomy" id="2594499"/>
    <lineage>
        <taxon>Eukaryota</taxon>
        <taxon>Viridiplantae</taxon>
        <taxon>Streptophyta</taxon>
        <taxon>Embryophyta</taxon>
        <taxon>Tracheophyta</taxon>
        <taxon>Spermatophyta</taxon>
        <taxon>Magnoliopsida</taxon>
        <taxon>eudicotyledons</taxon>
        <taxon>Gunneridae</taxon>
        <taxon>Pentapetalae</taxon>
        <taxon>rosids</taxon>
        <taxon>fabids</taxon>
        <taxon>Rosales</taxon>
        <taxon>Rhamnaceae</taxon>
        <taxon>rhamnoid group</taxon>
        <taxon>Rhamneae</taxon>
        <taxon>Rhamnella</taxon>
    </lineage>
</organism>
<dbReference type="PANTHER" id="PTHR27002">
    <property type="entry name" value="RECEPTOR-LIKE SERINE/THREONINE-PROTEIN KINASE SD1-8"/>
    <property type="match status" value="1"/>
</dbReference>
<keyword evidence="12" id="KW-0675">Receptor</keyword>
<dbReference type="GO" id="GO:0004674">
    <property type="term" value="F:protein serine/threonine kinase activity"/>
    <property type="evidence" value="ECO:0007669"/>
    <property type="project" value="UniProtKB-KW"/>
</dbReference>
<evidence type="ECO:0000256" key="7">
    <source>
        <dbReference type="ARBA" id="ARBA00022741"/>
    </source>
</evidence>
<dbReference type="CDD" id="cd23509">
    <property type="entry name" value="Gnk2-like"/>
    <property type="match status" value="2"/>
</dbReference>
<feature type="domain" description="Protein kinase" evidence="20">
    <location>
        <begin position="303"/>
        <end position="589"/>
    </location>
</feature>
<proteinExistence type="predicted"/>
<dbReference type="Proteomes" id="UP000796880">
    <property type="component" value="Unassembled WGS sequence"/>
</dbReference>
<feature type="domain" description="Gnk2-homologous" evidence="21">
    <location>
        <begin position="24"/>
        <end position="133"/>
    </location>
</feature>
<dbReference type="Pfam" id="PF07714">
    <property type="entry name" value="PK_Tyr_Ser-Thr"/>
    <property type="match status" value="1"/>
</dbReference>
<keyword evidence="2" id="KW-0723">Serine/threonine-protein kinase</keyword>
<dbReference type="Pfam" id="PF01657">
    <property type="entry name" value="Stress-antifung"/>
    <property type="match status" value="2"/>
</dbReference>
<evidence type="ECO:0000256" key="3">
    <source>
        <dbReference type="ARBA" id="ARBA00022679"/>
    </source>
</evidence>
<evidence type="ECO:0000256" key="6">
    <source>
        <dbReference type="ARBA" id="ARBA00022737"/>
    </source>
</evidence>
<keyword evidence="11 18" id="KW-0472">Membrane</keyword>
<evidence type="ECO:0000256" key="5">
    <source>
        <dbReference type="ARBA" id="ARBA00022729"/>
    </source>
</evidence>
<dbReference type="SMART" id="SM00220">
    <property type="entry name" value="S_TKc"/>
    <property type="match status" value="1"/>
</dbReference>
<evidence type="ECO:0000256" key="2">
    <source>
        <dbReference type="ARBA" id="ARBA00022527"/>
    </source>
</evidence>
<dbReference type="GO" id="GO:0005524">
    <property type="term" value="F:ATP binding"/>
    <property type="evidence" value="ECO:0007669"/>
    <property type="project" value="UniProtKB-UniRule"/>
</dbReference>
<keyword evidence="13" id="KW-0325">Glycoprotein</keyword>
<evidence type="ECO:0000256" key="4">
    <source>
        <dbReference type="ARBA" id="ARBA00022692"/>
    </source>
</evidence>
<keyword evidence="10 18" id="KW-1133">Transmembrane helix</keyword>
<keyword evidence="6" id="KW-0677">Repeat</keyword>
<evidence type="ECO:0000259" key="21">
    <source>
        <dbReference type="PROSITE" id="PS51473"/>
    </source>
</evidence>
<evidence type="ECO:0000256" key="17">
    <source>
        <dbReference type="SAM" id="MobiDB-lite"/>
    </source>
</evidence>
<dbReference type="FunFam" id="3.30.430.20:FF:000003">
    <property type="entry name" value="Cysteine-rich RLK (RECEPTOR-like protein kinase) 10"/>
    <property type="match status" value="1"/>
</dbReference>
<dbReference type="InterPro" id="IPR017441">
    <property type="entry name" value="Protein_kinase_ATP_BS"/>
</dbReference>
<evidence type="ECO:0000256" key="15">
    <source>
        <dbReference type="ARBA" id="ARBA00047951"/>
    </source>
</evidence>
<name>A0A8K0HH47_9ROSA</name>
<sequence>MKIPAVIIWMMLSLLSLTNEAVPEYRAHICTNTTILNPNSTYKSNLNHLLSSLTSNASRALINNNGFYNTTTGQDSSTVVYGSFLCRGDVTTADVCRECVATAAKGIQQNCPLEKEAVIWYDLCMLRYSDVSFFGNLNERNVFFTTNQQNVTEPDRFRQLLADTMSLLVDAVADAPTGTKMFAAKKAKFTGFQTLYSLVECTPDLSTSNCNRCLQNVVAGFPSCCVTKTGARKTSSVVIIVAIGASTVVVLMLLLSVGYYLLRRRARDEYMNSIHLENVWNDSTISEPLQFDFRTIQAATSNFSDNNKLGEGGFGEVYKGVLSNGREIAVKRLSRNSGQGIEEFKNEVLFLAKLHHRNLTRLLGSCFKREEKILIYEFVPNKSLDHFLIDPKKGAELDWSRRYKIINGVARGLLYLHEDSRFKIIHRDLKSSNILLDEDMNPKISDFGVAKIFKVDQTQGNTKRIAGTYGYMAPEYAYYGRFSVKSDVFSFGILILEIIIGKKSCHFYQSDGAEDLLSCAWRQWRNGTVLKLLDPNLGDSYSREEVIRCVHVALLCVEEDPADRPTMASVIVMLNSNTVTMALPQKPAFFPHSTTSGPDAQSLGLESDEQSPTKSPATTVHEMSISEIYP</sequence>
<evidence type="ECO:0000259" key="20">
    <source>
        <dbReference type="PROSITE" id="PS50011"/>
    </source>
</evidence>
<keyword evidence="4 18" id="KW-0812">Transmembrane</keyword>
<feature type="region of interest" description="Disordered" evidence="17">
    <location>
        <begin position="590"/>
        <end position="630"/>
    </location>
</feature>
<comment type="catalytic activity">
    <reaction evidence="15">
        <text>L-threonyl-[protein] + ATP = O-phospho-L-threonyl-[protein] + ADP + H(+)</text>
        <dbReference type="Rhea" id="RHEA:46608"/>
        <dbReference type="Rhea" id="RHEA-COMP:11060"/>
        <dbReference type="Rhea" id="RHEA-COMP:11605"/>
        <dbReference type="ChEBI" id="CHEBI:15378"/>
        <dbReference type="ChEBI" id="CHEBI:30013"/>
        <dbReference type="ChEBI" id="CHEBI:30616"/>
        <dbReference type="ChEBI" id="CHEBI:61977"/>
        <dbReference type="ChEBI" id="CHEBI:456216"/>
    </reaction>
</comment>
<feature type="binding site" evidence="16">
    <location>
        <position position="331"/>
    </location>
    <ligand>
        <name>ATP</name>
        <dbReference type="ChEBI" id="CHEBI:30616"/>
    </ligand>
</feature>
<dbReference type="FunFam" id="1.10.510.10:FF:000129">
    <property type="entry name" value="cysteine-rich receptor-like protein kinase 10"/>
    <property type="match status" value="1"/>
</dbReference>
<comment type="subcellular location">
    <subcellularLocation>
        <location evidence="1">Membrane</location>
        <topology evidence="1">Single-pass membrane protein</topology>
    </subcellularLocation>
</comment>
<dbReference type="GO" id="GO:0006979">
    <property type="term" value="P:response to oxidative stress"/>
    <property type="evidence" value="ECO:0007669"/>
    <property type="project" value="UniProtKB-ARBA"/>
</dbReference>
<dbReference type="FunFam" id="3.30.200.20:FF:000142">
    <property type="entry name" value="Cysteine-rich receptor-like protein kinase 10"/>
    <property type="match status" value="1"/>
</dbReference>
<evidence type="ECO:0000256" key="1">
    <source>
        <dbReference type="ARBA" id="ARBA00004167"/>
    </source>
</evidence>